<proteinExistence type="inferred from homology"/>
<sequence>MTAVRLSYLPGVQVKDVAEELDIHPFMLSRWRKEMREGKLEVKVKKPIDPKTAAELKRLKKLERDYARLKEEHEILKKAIRFCS</sequence>
<name>A0A831RTY2_9GAMM</name>
<dbReference type="GO" id="GO:0006313">
    <property type="term" value="P:DNA transposition"/>
    <property type="evidence" value="ECO:0007669"/>
    <property type="project" value="InterPro"/>
</dbReference>
<dbReference type="InterPro" id="IPR002514">
    <property type="entry name" value="Transposase_8"/>
</dbReference>
<reference evidence="3" key="1">
    <citation type="journal article" date="2020" name="mSystems">
        <title>Genome- and Community-Level Interaction Insights into Carbon Utilization and Element Cycling Functions of Hydrothermarchaeota in Hydrothermal Sediment.</title>
        <authorList>
            <person name="Zhou Z."/>
            <person name="Liu Y."/>
            <person name="Xu W."/>
            <person name="Pan J."/>
            <person name="Luo Z.H."/>
            <person name="Li M."/>
        </authorList>
    </citation>
    <scope>NUCLEOTIDE SEQUENCE [LARGE SCALE GENOMIC DNA]</scope>
    <source>
        <strain evidence="3">HyVt-458</strain>
    </source>
</reference>
<feature type="coiled-coil region" evidence="2">
    <location>
        <begin position="52"/>
        <end position="79"/>
    </location>
</feature>
<accession>A0A831RTY2</accession>
<feature type="non-terminal residue" evidence="3">
    <location>
        <position position="84"/>
    </location>
</feature>
<dbReference type="SUPFAM" id="SSF46689">
    <property type="entry name" value="Homeodomain-like"/>
    <property type="match status" value="1"/>
</dbReference>
<dbReference type="Gene3D" id="1.10.10.60">
    <property type="entry name" value="Homeodomain-like"/>
    <property type="match status" value="1"/>
</dbReference>
<dbReference type="Pfam" id="PF01527">
    <property type="entry name" value="HTH_Tnp_1"/>
    <property type="match status" value="1"/>
</dbReference>
<comment type="similarity">
    <text evidence="1">Belongs to the transposase 8 family.</text>
</comment>
<dbReference type="Proteomes" id="UP000886339">
    <property type="component" value="Unassembled WGS sequence"/>
</dbReference>
<evidence type="ECO:0000256" key="1">
    <source>
        <dbReference type="ARBA" id="ARBA00009964"/>
    </source>
</evidence>
<evidence type="ECO:0000313" key="3">
    <source>
        <dbReference type="EMBL" id="HEC05977.1"/>
    </source>
</evidence>
<dbReference type="AlphaFoldDB" id="A0A831RTY2"/>
<organism evidence="3">
    <name type="scientific">Thiolapillus brandeum</name>
    <dbReference type="NCBI Taxonomy" id="1076588"/>
    <lineage>
        <taxon>Bacteria</taxon>
        <taxon>Pseudomonadati</taxon>
        <taxon>Pseudomonadota</taxon>
        <taxon>Gammaproteobacteria</taxon>
        <taxon>Chromatiales</taxon>
        <taxon>Sedimenticolaceae</taxon>
        <taxon>Thiolapillus</taxon>
    </lineage>
</organism>
<gene>
    <name evidence="3" type="ORF">ENJ12_03960</name>
</gene>
<keyword evidence="2" id="KW-0175">Coiled coil</keyword>
<comment type="caution">
    <text evidence="3">The sequence shown here is derived from an EMBL/GenBank/DDBJ whole genome shotgun (WGS) entry which is preliminary data.</text>
</comment>
<dbReference type="GO" id="GO:0003677">
    <property type="term" value="F:DNA binding"/>
    <property type="evidence" value="ECO:0007669"/>
    <property type="project" value="InterPro"/>
</dbReference>
<protein>
    <submittedName>
        <fullName evidence="3">IS3 family transposase</fullName>
    </submittedName>
</protein>
<dbReference type="EMBL" id="DRLF01000144">
    <property type="protein sequence ID" value="HEC05977.1"/>
    <property type="molecule type" value="Genomic_DNA"/>
</dbReference>
<dbReference type="InterPro" id="IPR009057">
    <property type="entry name" value="Homeodomain-like_sf"/>
</dbReference>
<dbReference type="GO" id="GO:0004803">
    <property type="term" value="F:transposase activity"/>
    <property type="evidence" value="ECO:0007669"/>
    <property type="project" value="InterPro"/>
</dbReference>
<evidence type="ECO:0000256" key="2">
    <source>
        <dbReference type="SAM" id="Coils"/>
    </source>
</evidence>